<dbReference type="PANTHER" id="PTHR30047">
    <property type="entry name" value="HIGH-AFFINITY CHOLINE TRANSPORT PROTEIN-RELATED"/>
    <property type="match status" value="1"/>
</dbReference>
<feature type="transmembrane region" description="Helical" evidence="8">
    <location>
        <begin position="86"/>
        <end position="107"/>
    </location>
</feature>
<gene>
    <name evidence="9" type="ORF">VMF7928_00177</name>
</gene>
<keyword evidence="7 8" id="KW-0472">Membrane</keyword>
<comment type="similarity">
    <text evidence="2">Belongs to the BCCT transporter (TC 2.A.15) family.</text>
</comment>
<dbReference type="NCBIfam" id="NF007399">
    <property type="entry name" value="PRK09928.1"/>
    <property type="match status" value="1"/>
</dbReference>
<evidence type="ECO:0000256" key="4">
    <source>
        <dbReference type="ARBA" id="ARBA00022475"/>
    </source>
</evidence>
<evidence type="ECO:0000256" key="2">
    <source>
        <dbReference type="ARBA" id="ARBA00005658"/>
    </source>
</evidence>
<evidence type="ECO:0000256" key="7">
    <source>
        <dbReference type="ARBA" id="ARBA00023136"/>
    </source>
</evidence>
<feature type="transmembrane region" description="Helical" evidence="8">
    <location>
        <begin position="313"/>
        <end position="330"/>
    </location>
</feature>
<dbReference type="NCBIfam" id="TIGR00842">
    <property type="entry name" value="bcct"/>
    <property type="match status" value="1"/>
</dbReference>
<feature type="transmembrane region" description="Helical" evidence="8">
    <location>
        <begin position="342"/>
        <end position="360"/>
    </location>
</feature>
<comment type="subcellular location">
    <subcellularLocation>
        <location evidence="1">Cell membrane</location>
        <topology evidence="1">Multi-pass membrane protein</topology>
    </subcellularLocation>
</comment>
<feature type="transmembrane region" description="Helical" evidence="8">
    <location>
        <begin position="224"/>
        <end position="245"/>
    </location>
</feature>
<evidence type="ECO:0000313" key="10">
    <source>
        <dbReference type="Proteomes" id="UP000838748"/>
    </source>
</evidence>
<proteinExistence type="inferred from homology"/>
<keyword evidence="3" id="KW-0813">Transport</keyword>
<sequence length="653" mass="72596">MSTKINKPVFVSSCIFALLIVAFTSLYPELSAQTLKQFQHWLVTKAGWLYILSVAIFLIFVVLLASSRLGNIKLGPNHSEPEFGNISWFAMLFSAGMGIGLMFFGVAEPVLHYMAPPVGTPETVAAAREAMRITFFHWGLHAWAIYALLALVLAYFSYRHDLPLLPRSAFYPLIGEKIYGPIGHIADTFAVLGTLFGVATSLGYGVQQLNAGLHFLFHIPQSSTLQLVLIIAITCLATLSVVSGLDKGIKFLSNVNILAAVILLIGVLVFGPTELILRSFVQNTGLYLSNLVSSTFNLYAYQPKESWLGGWTLLYWGWWISWSPFVGVFIARISKGRTIREFIIGVLLIPAGFTFLWMTAFGNSAIHAIAQEGATQLAETVNSNVPVALFVFFEHYPMAKLFSLLSVFLVVTFFITSADSGALVIDNLASGGESNTPVWQRVFWTALIGVIAATTIFAGGLQALQTLTIASAFPFMLVMLVFCYSLLKALREDYMLHYSVNNHTNIVQYSQVNVNWKERLDALVSHPKQKEADSFILSVAIPALEKLSEHFVSLGFSVDMEENQEQVLMVVHKDDATDFHYCIKLIPFSVPSYAEEEYNQYYRAEVFLHQGGQDYDVLGYTEEQVIADAITQYEKHLHFIHLSSSERLSDSNA</sequence>
<feature type="transmembrane region" description="Helical" evidence="8">
    <location>
        <begin position="441"/>
        <end position="461"/>
    </location>
</feature>
<evidence type="ECO:0000256" key="1">
    <source>
        <dbReference type="ARBA" id="ARBA00004651"/>
    </source>
</evidence>
<dbReference type="PROSITE" id="PS01303">
    <property type="entry name" value="BCCT"/>
    <property type="match status" value="1"/>
</dbReference>
<keyword evidence="10" id="KW-1185">Reference proteome</keyword>
<evidence type="ECO:0000256" key="6">
    <source>
        <dbReference type="ARBA" id="ARBA00022989"/>
    </source>
</evidence>
<keyword evidence="6 8" id="KW-1133">Transmembrane helix</keyword>
<dbReference type="EMBL" id="CAKLDM010000001">
    <property type="protein sequence ID" value="CAH0536081.1"/>
    <property type="molecule type" value="Genomic_DNA"/>
</dbReference>
<feature type="transmembrane region" description="Helical" evidence="8">
    <location>
        <begin position="257"/>
        <end position="281"/>
    </location>
</feature>
<evidence type="ECO:0000256" key="5">
    <source>
        <dbReference type="ARBA" id="ARBA00022692"/>
    </source>
</evidence>
<feature type="transmembrane region" description="Helical" evidence="8">
    <location>
        <begin position="47"/>
        <end position="65"/>
    </location>
</feature>
<evidence type="ECO:0000256" key="8">
    <source>
        <dbReference type="SAM" id="Phobius"/>
    </source>
</evidence>
<dbReference type="PANTHER" id="PTHR30047:SF7">
    <property type="entry name" value="HIGH-AFFINITY CHOLINE TRANSPORT PROTEIN"/>
    <property type="match status" value="1"/>
</dbReference>
<dbReference type="RefSeq" id="WP_237359588.1">
    <property type="nucleotide sequence ID" value="NZ_CAKLDM010000001.1"/>
</dbReference>
<accession>A0ABN8DYS9</accession>
<feature type="transmembrane region" description="Helical" evidence="8">
    <location>
        <begin position="178"/>
        <end position="204"/>
    </location>
</feature>
<dbReference type="InterPro" id="IPR000060">
    <property type="entry name" value="BCCT_transptr"/>
</dbReference>
<keyword evidence="5 8" id="KW-0812">Transmembrane</keyword>
<comment type="caution">
    <text evidence="9">The sequence shown here is derived from an EMBL/GenBank/DDBJ whole genome shotgun (WGS) entry which is preliminary data.</text>
</comment>
<protein>
    <submittedName>
        <fullName evidence="9">Glycine betaine transporter</fullName>
    </submittedName>
</protein>
<dbReference type="InterPro" id="IPR018093">
    <property type="entry name" value="BCCT_CS"/>
</dbReference>
<feature type="transmembrane region" description="Helical" evidence="8">
    <location>
        <begin position="401"/>
        <end position="429"/>
    </location>
</feature>
<feature type="transmembrane region" description="Helical" evidence="8">
    <location>
        <begin position="467"/>
        <end position="487"/>
    </location>
</feature>
<dbReference type="Pfam" id="PF02028">
    <property type="entry name" value="BCCT"/>
    <property type="match status" value="1"/>
</dbReference>
<evidence type="ECO:0000313" key="9">
    <source>
        <dbReference type="EMBL" id="CAH0536081.1"/>
    </source>
</evidence>
<reference evidence="9" key="1">
    <citation type="submission" date="2021-11" db="EMBL/GenBank/DDBJ databases">
        <authorList>
            <person name="Rodrigo-Torres L."/>
            <person name="Arahal R. D."/>
            <person name="Lucena T."/>
        </authorList>
    </citation>
    <scope>NUCLEOTIDE SEQUENCE</scope>
    <source>
        <strain evidence="9">CECT 7928</strain>
    </source>
</reference>
<evidence type="ECO:0000256" key="3">
    <source>
        <dbReference type="ARBA" id="ARBA00022448"/>
    </source>
</evidence>
<organism evidence="9 10">
    <name type="scientific">Vibrio marisflavi CECT 7928</name>
    <dbReference type="NCBI Taxonomy" id="634439"/>
    <lineage>
        <taxon>Bacteria</taxon>
        <taxon>Pseudomonadati</taxon>
        <taxon>Pseudomonadota</taxon>
        <taxon>Gammaproteobacteria</taxon>
        <taxon>Vibrionales</taxon>
        <taxon>Vibrionaceae</taxon>
        <taxon>Vibrio</taxon>
    </lineage>
</organism>
<feature type="transmembrane region" description="Helical" evidence="8">
    <location>
        <begin position="138"/>
        <end position="158"/>
    </location>
</feature>
<keyword evidence="4" id="KW-1003">Cell membrane</keyword>
<feature type="transmembrane region" description="Helical" evidence="8">
    <location>
        <begin position="9"/>
        <end position="27"/>
    </location>
</feature>
<name>A0ABN8DYS9_9VIBR</name>
<dbReference type="Proteomes" id="UP000838748">
    <property type="component" value="Unassembled WGS sequence"/>
</dbReference>